<dbReference type="InterPro" id="IPR036724">
    <property type="entry name" value="Cobalamin-bd_sf"/>
</dbReference>
<comment type="caution">
    <text evidence="7">The sequence shown here is derived from an EMBL/GenBank/DDBJ whole genome shotgun (WGS) entry which is preliminary data.</text>
</comment>
<proteinExistence type="predicted"/>
<sequence>MGQYSISDLEQLSNVKAHTIRVWEQRYGLLQPARTAANIRYYSDDDLRRLLNVASLCERGLRISAVARLSEHERAQAVGALAGEAAAGHGPRINALVAAMLGLDEPLLHRLLGEAVAQLGLEPAMVEVVYPLLRRIGLSWQAGTLNAAQEHLVSQLVRQRLLVAADGLPAAPAGAPRWLLFLPEGELHELALLFINYALRARGQQVLFLGQNLPLADVEAACRAFRPDAVATVLTAVPARERVPAFAAELRRRCPGPQLVFYGPLAQLVGTPPAGSHLPALITDFLALIAVLGQLRAGQ</sequence>
<dbReference type="Gene3D" id="3.40.50.280">
    <property type="entry name" value="Cobalamin-binding domain"/>
    <property type="match status" value="1"/>
</dbReference>
<evidence type="ECO:0000259" key="5">
    <source>
        <dbReference type="PROSITE" id="PS50937"/>
    </source>
</evidence>
<dbReference type="InterPro" id="IPR003759">
    <property type="entry name" value="Cbl-bd_cap"/>
</dbReference>
<gene>
    <name evidence="7" type="ORF">HNP98_002680</name>
</gene>
<evidence type="ECO:0000313" key="7">
    <source>
        <dbReference type="EMBL" id="NRT19844.1"/>
    </source>
</evidence>
<dbReference type="InterPro" id="IPR006158">
    <property type="entry name" value="Cobalamin-bd"/>
</dbReference>
<dbReference type="SUPFAM" id="SSF46955">
    <property type="entry name" value="Putative DNA-binding domain"/>
    <property type="match status" value="1"/>
</dbReference>
<dbReference type="PROSITE" id="PS50937">
    <property type="entry name" value="HTH_MERR_2"/>
    <property type="match status" value="1"/>
</dbReference>
<accession>A0ABX2FRT3</accession>
<dbReference type="PANTHER" id="PTHR30204">
    <property type="entry name" value="REDOX-CYCLING DRUG-SENSING TRANSCRIPTIONAL ACTIVATOR SOXR"/>
    <property type="match status" value="1"/>
</dbReference>
<dbReference type="GO" id="GO:0003677">
    <property type="term" value="F:DNA binding"/>
    <property type="evidence" value="ECO:0007669"/>
    <property type="project" value="UniProtKB-KW"/>
</dbReference>
<organism evidence="7 8">
    <name type="scientific">Hymenobacter caeli</name>
    <dbReference type="NCBI Taxonomy" id="2735894"/>
    <lineage>
        <taxon>Bacteria</taxon>
        <taxon>Pseudomonadati</taxon>
        <taxon>Bacteroidota</taxon>
        <taxon>Cytophagia</taxon>
        <taxon>Cytophagales</taxon>
        <taxon>Hymenobacteraceae</taxon>
        <taxon>Hymenobacter</taxon>
    </lineage>
</organism>
<dbReference type="Proteomes" id="UP000779507">
    <property type="component" value="Unassembled WGS sequence"/>
</dbReference>
<evidence type="ECO:0000259" key="6">
    <source>
        <dbReference type="PROSITE" id="PS51332"/>
    </source>
</evidence>
<dbReference type="EMBL" id="JABSNP010000012">
    <property type="protein sequence ID" value="NRT19844.1"/>
    <property type="molecule type" value="Genomic_DNA"/>
</dbReference>
<keyword evidence="1" id="KW-0678">Repressor</keyword>
<dbReference type="Gene3D" id="1.10.1240.10">
    <property type="entry name" value="Methionine synthase domain"/>
    <property type="match status" value="1"/>
</dbReference>
<dbReference type="Gene3D" id="1.10.1660.10">
    <property type="match status" value="1"/>
</dbReference>
<dbReference type="PANTHER" id="PTHR30204:SF69">
    <property type="entry name" value="MERR-FAMILY TRANSCRIPTIONAL REGULATOR"/>
    <property type="match status" value="1"/>
</dbReference>
<dbReference type="InterPro" id="IPR047057">
    <property type="entry name" value="MerR_fam"/>
</dbReference>
<dbReference type="InterPro" id="IPR036594">
    <property type="entry name" value="Meth_synthase_dom"/>
</dbReference>
<dbReference type="InterPro" id="IPR000551">
    <property type="entry name" value="MerR-type_HTH_dom"/>
</dbReference>
<dbReference type="SUPFAM" id="SSF52242">
    <property type="entry name" value="Cobalamin (vitamin B12)-binding domain"/>
    <property type="match status" value="1"/>
</dbReference>
<feature type="domain" description="HTH merR-type" evidence="5">
    <location>
        <begin position="1"/>
        <end position="72"/>
    </location>
</feature>
<dbReference type="RefSeq" id="WP_173810558.1">
    <property type="nucleotide sequence ID" value="NZ_JABSNP010000012.1"/>
</dbReference>
<dbReference type="Pfam" id="PF02607">
    <property type="entry name" value="B12-binding_2"/>
    <property type="match status" value="1"/>
</dbReference>
<keyword evidence="4" id="KW-0804">Transcription</keyword>
<dbReference type="CDD" id="cd01104">
    <property type="entry name" value="HTH_MlrA-CarA"/>
    <property type="match status" value="1"/>
</dbReference>
<evidence type="ECO:0000256" key="1">
    <source>
        <dbReference type="ARBA" id="ARBA00022491"/>
    </source>
</evidence>
<keyword evidence="3 7" id="KW-0238">DNA-binding</keyword>
<dbReference type="Pfam" id="PF13411">
    <property type="entry name" value="MerR_1"/>
    <property type="match status" value="1"/>
</dbReference>
<evidence type="ECO:0000313" key="8">
    <source>
        <dbReference type="Proteomes" id="UP000779507"/>
    </source>
</evidence>
<evidence type="ECO:0000256" key="2">
    <source>
        <dbReference type="ARBA" id="ARBA00023015"/>
    </source>
</evidence>
<name>A0ABX2FRT3_9BACT</name>
<evidence type="ECO:0000256" key="4">
    <source>
        <dbReference type="ARBA" id="ARBA00023163"/>
    </source>
</evidence>
<dbReference type="PROSITE" id="PS51332">
    <property type="entry name" value="B12_BINDING"/>
    <property type="match status" value="1"/>
</dbReference>
<reference evidence="7 8" key="1">
    <citation type="submission" date="2020-05" db="EMBL/GenBank/DDBJ databases">
        <title>Genomic Encyclopedia of Type Strains, Phase IV (KMG-V): Genome sequencing to study the core and pangenomes of soil and plant-associated prokaryotes.</title>
        <authorList>
            <person name="Whitman W."/>
        </authorList>
    </citation>
    <scope>NUCLEOTIDE SEQUENCE [LARGE SCALE GENOMIC DNA]</scope>
    <source>
        <strain evidence="7 8">9A</strain>
    </source>
</reference>
<protein>
    <submittedName>
        <fullName evidence="7">DNA-binding transcriptional MerR regulator</fullName>
    </submittedName>
</protein>
<keyword evidence="2" id="KW-0805">Transcription regulation</keyword>
<evidence type="ECO:0000256" key="3">
    <source>
        <dbReference type="ARBA" id="ARBA00023125"/>
    </source>
</evidence>
<dbReference type="InterPro" id="IPR009061">
    <property type="entry name" value="DNA-bd_dom_put_sf"/>
</dbReference>
<dbReference type="SMART" id="SM00422">
    <property type="entry name" value="HTH_MERR"/>
    <property type="match status" value="1"/>
</dbReference>
<keyword evidence="8" id="KW-1185">Reference proteome</keyword>
<feature type="domain" description="B12-binding" evidence="6">
    <location>
        <begin position="175"/>
        <end position="299"/>
    </location>
</feature>